<dbReference type="PANTHER" id="PTHR24220">
    <property type="entry name" value="IMPORT ATP-BINDING PROTEIN"/>
    <property type="match status" value="1"/>
</dbReference>
<evidence type="ECO:0000313" key="6">
    <source>
        <dbReference type="Proteomes" id="UP000310636"/>
    </source>
</evidence>
<dbReference type="InterPro" id="IPR017871">
    <property type="entry name" value="ABC_transporter-like_CS"/>
</dbReference>
<dbReference type="OrthoDB" id="9791546at2"/>
<organism evidence="5 6">
    <name type="scientific">Cohnella fermenti</name>
    <dbReference type="NCBI Taxonomy" id="2565925"/>
    <lineage>
        <taxon>Bacteria</taxon>
        <taxon>Bacillati</taxon>
        <taxon>Bacillota</taxon>
        <taxon>Bacilli</taxon>
        <taxon>Bacillales</taxon>
        <taxon>Paenibacillaceae</taxon>
        <taxon>Cohnella</taxon>
    </lineage>
</organism>
<keyword evidence="1" id="KW-0813">Transport</keyword>
<comment type="caution">
    <text evidence="5">The sequence shown here is derived from an EMBL/GenBank/DDBJ whole genome shotgun (WGS) entry which is preliminary data.</text>
</comment>
<dbReference type="InterPro" id="IPR027417">
    <property type="entry name" value="P-loop_NTPase"/>
</dbReference>
<evidence type="ECO:0000259" key="4">
    <source>
        <dbReference type="PROSITE" id="PS50893"/>
    </source>
</evidence>
<keyword evidence="2" id="KW-0547">Nucleotide-binding</keyword>
<dbReference type="GO" id="GO:0022857">
    <property type="term" value="F:transmembrane transporter activity"/>
    <property type="evidence" value="ECO:0007669"/>
    <property type="project" value="TreeGrafter"/>
</dbReference>
<protein>
    <submittedName>
        <fullName evidence="5">ABC transporter ATP-binding protein</fullName>
    </submittedName>
</protein>
<evidence type="ECO:0000256" key="3">
    <source>
        <dbReference type="ARBA" id="ARBA00022840"/>
    </source>
</evidence>
<dbReference type="Gene3D" id="3.40.50.300">
    <property type="entry name" value="P-loop containing nucleotide triphosphate hydrolases"/>
    <property type="match status" value="1"/>
</dbReference>
<keyword evidence="3 5" id="KW-0067">ATP-binding</keyword>
<dbReference type="InterPro" id="IPR017911">
    <property type="entry name" value="MacB-like_ATP-bd"/>
</dbReference>
<dbReference type="Pfam" id="PF00005">
    <property type="entry name" value="ABC_tran"/>
    <property type="match status" value="1"/>
</dbReference>
<dbReference type="GO" id="GO:0005886">
    <property type="term" value="C:plasma membrane"/>
    <property type="evidence" value="ECO:0007669"/>
    <property type="project" value="TreeGrafter"/>
</dbReference>
<dbReference type="Proteomes" id="UP000310636">
    <property type="component" value="Unassembled WGS sequence"/>
</dbReference>
<sequence length="238" mass="25444">MLVLEEVSKTYPMKGGSAVPVVSVSRFAMAAGEQAALVGPSGSGKSTLLHLISGVLRPTSGSIQLLGRELGSLSEAELDRFRAKHIGYVFQSFNLLPGFSAAENVMAAMGFGRTIPARERKERAHMLLGRVGLGHRLNHRSHQLSQGEQQRVSIARALANRPALVLADEPTASLDGANAQIVYALLAEACESEGAALLLSTHDMELAKRTGRVVPIRELAAREEDDRVAAVHRLAQPV</sequence>
<dbReference type="AlphaFoldDB" id="A0A4S4C7A3"/>
<dbReference type="GO" id="GO:0016887">
    <property type="term" value="F:ATP hydrolysis activity"/>
    <property type="evidence" value="ECO:0007669"/>
    <property type="project" value="InterPro"/>
</dbReference>
<accession>A0A4S4C7A3</accession>
<keyword evidence="6" id="KW-1185">Reference proteome</keyword>
<name>A0A4S4C7A3_9BACL</name>
<dbReference type="RefSeq" id="WP_136368702.1">
    <property type="nucleotide sequence ID" value="NZ_SSOB01000004.1"/>
</dbReference>
<dbReference type="SUPFAM" id="SSF52540">
    <property type="entry name" value="P-loop containing nucleoside triphosphate hydrolases"/>
    <property type="match status" value="1"/>
</dbReference>
<dbReference type="PROSITE" id="PS00211">
    <property type="entry name" value="ABC_TRANSPORTER_1"/>
    <property type="match status" value="1"/>
</dbReference>
<feature type="domain" description="ABC transporter" evidence="4">
    <location>
        <begin position="2"/>
        <end position="238"/>
    </location>
</feature>
<proteinExistence type="predicted"/>
<dbReference type="SMART" id="SM00382">
    <property type="entry name" value="AAA"/>
    <property type="match status" value="1"/>
</dbReference>
<dbReference type="InterPro" id="IPR015854">
    <property type="entry name" value="ABC_transpr_LolD-like"/>
</dbReference>
<reference evidence="5 6" key="1">
    <citation type="submission" date="2019-04" db="EMBL/GenBank/DDBJ databases">
        <title>Cohnella sp. nov. isolated from preserved vegetables.</title>
        <authorList>
            <person name="Lin S.-Y."/>
            <person name="Hung M.-H."/>
            <person name="Young C.-C."/>
        </authorList>
    </citation>
    <scope>NUCLEOTIDE SEQUENCE [LARGE SCALE GENOMIC DNA]</scope>
    <source>
        <strain evidence="5 6">CC-MHH1044</strain>
    </source>
</reference>
<dbReference type="GO" id="GO:0005524">
    <property type="term" value="F:ATP binding"/>
    <property type="evidence" value="ECO:0007669"/>
    <property type="project" value="UniProtKB-KW"/>
</dbReference>
<evidence type="ECO:0000256" key="2">
    <source>
        <dbReference type="ARBA" id="ARBA00022741"/>
    </source>
</evidence>
<dbReference type="PROSITE" id="PS50893">
    <property type="entry name" value="ABC_TRANSPORTER_2"/>
    <property type="match status" value="1"/>
</dbReference>
<gene>
    <name evidence="5" type="ORF">E6C55_05010</name>
</gene>
<dbReference type="InterPro" id="IPR003439">
    <property type="entry name" value="ABC_transporter-like_ATP-bd"/>
</dbReference>
<dbReference type="CDD" id="cd03255">
    <property type="entry name" value="ABC_MJ0796_LolCDE_FtsE"/>
    <property type="match status" value="1"/>
</dbReference>
<evidence type="ECO:0000256" key="1">
    <source>
        <dbReference type="ARBA" id="ARBA00022448"/>
    </source>
</evidence>
<dbReference type="EMBL" id="SSOB01000004">
    <property type="protein sequence ID" value="THF83546.1"/>
    <property type="molecule type" value="Genomic_DNA"/>
</dbReference>
<evidence type="ECO:0000313" key="5">
    <source>
        <dbReference type="EMBL" id="THF83546.1"/>
    </source>
</evidence>
<dbReference type="PANTHER" id="PTHR24220:SF659">
    <property type="entry name" value="TRANSPORTER, PUTATIVE-RELATED"/>
    <property type="match status" value="1"/>
</dbReference>
<dbReference type="InterPro" id="IPR003593">
    <property type="entry name" value="AAA+_ATPase"/>
</dbReference>